<proteinExistence type="predicted"/>
<accession>A0ACC1LGU7</accession>
<sequence>MSTAGPAEILDLSRDYRFVDCRHNVVAADAADAPPIVKEIVAGLYTPRRLPGRSETRYRSLPLVLLYDNVGLDLFDRITYLPEYYLANCEIDILRTHTDDIVAQIPDGSDVIDLGCGSLRKTAILLEALNRQRTDVAYYAIDVMPDPLHESISKLVPKFPNIAFVGLCGMYEEVLPRLRESPRQKTVLWLGSSVGNYHTDEVVQFLEQLSSSVLAPDDAILIGMDKLKDRQVILDAYCDPQGLRAEFAFNILAHTSTVIHDYARRLRGSDPSTDCSPPAVFDREQFAYVNTYDDEIGGHKIFLEARDDVSVRWPREIADWISDTYGDAAGDGLVIKRGERIFIEPSYKFGDSAAEVLGRRTGLVLSAKWTDRQENCMLNLFRKPRAAFAHYPAADAIHFDAWSAPARCAAALAELPPIATASHQFPTLPTIDEWRQLWAIWDLLGCHVVPQDRLEERPIALGNPLIFYLGHISAFADIHMAAAESAPLTAPAVYAQWFERGIDPNMEDPTICHDHSEIPDQWPAVHEILAYRDRVRARISAWVDMYGQPGSAVSYDAARHVFMAFEHGAQHIETFMFMVLQMDPADIRAPIARPFVPKSCAQPHTSWISYAGRDNVVLGLSSDDEAALAAQPLPAGHVFGWDNESPSMTVSVGPFRIRTQPITNGEYLAFLKELGADSDPAGSLVPRSWIPLGDGYGVRTLVGTPSISATEAALWPAFVSLAQAEAYAARHGKRVPTEAEWVHASRTYCLARALSASHGGPSFSSEANVDDFLDELLAARGTTADEHVSRPYNLFVPDDANIGFAHWHPQPVPSAPPGPSQPGAMPDAMFVGNAWELTSTPFHPHPGFRASPMHPGYSADFFDPPEAAGQNSTHYVLKGGSYAVHPRIAHRPTFRNWVQRGYPFFTTMFRLCESVPQPDASPAGH</sequence>
<keyword evidence="2" id="KW-1185">Reference proteome</keyword>
<reference evidence="1" key="1">
    <citation type="submission" date="2022-07" db="EMBL/GenBank/DDBJ databases">
        <title>Phylogenomic reconstructions and comparative analyses of Kickxellomycotina fungi.</title>
        <authorList>
            <person name="Reynolds N.K."/>
            <person name="Stajich J.E."/>
            <person name="Barry K."/>
            <person name="Grigoriev I.V."/>
            <person name="Crous P."/>
            <person name="Smith M.E."/>
        </authorList>
    </citation>
    <scope>NUCLEOTIDE SEQUENCE</scope>
    <source>
        <strain evidence="1">BCRC 34780</strain>
    </source>
</reference>
<evidence type="ECO:0000313" key="2">
    <source>
        <dbReference type="Proteomes" id="UP001140087"/>
    </source>
</evidence>
<name>A0ACC1LGU7_9FUNG</name>
<organism evidence="1 2">
    <name type="scientific">Coemansia helicoidea</name>
    <dbReference type="NCBI Taxonomy" id="1286919"/>
    <lineage>
        <taxon>Eukaryota</taxon>
        <taxon>Fungi</taxon>
        <taxon>Fungi incertae sedis</taxon>
        <taxon>Zoopagomycota</taxon>
        <taxon>Kickxellomycotina</taxon>
        <taxon>Kickxellomycetes</taxon>
        <taxon>Kickxellales</taxon>
        <taxon>Kickxellaceae</taxon>
        <taxon>Coemansia</taxon>
    </lineage>
</organism>
<protein>
    <submittedName>
        <fullName evidence="1">Uncharacterized protein</fullName>
    </submittedName>
</protein>
<dbReference type="Proteomes" id="UP001140087">
    <property type="component" value="Unassembled WGS sequence"/>
</dbReference>
<dbReference type="EMBL" id="JANBUN010000069">
    <property type="protein sequence ID" value="KAJ2807301.1"/>
    <property type="molecule type" value="Genomic_DNA"/>
</dbReference>
<comment type="caution">
    <text evidence="1">The sequence shown here is derived from an EMBL/GenBank/DDBJ whole genome shotgun (WGS) entry which is preliminary data.</text>
</comment>
<evidence type="ECO:0000313" key="1">
    <source>
        <dbReference type="EMBL" id="KAJ2807301.1"/>
    </source>
</evidence>
<gene>
    <name evidence="1" type="ORF">H4R21_000536</name>
</gene>